<dbReference type="RefSeq" id="WP_103890222.1">
    <property type="nucleotide sequence ID" value="NZ_FNVU01000025.1"/>
</dbReference>
<dbReference type="SUPFAM" id="SSF81342">
    <property type="entry name" value="Transmembrane di-heme cytochromes"/>
    <property type="match status" value="1"/>
</dbReference>
<keyword evidence="4 7" id="KW-1133">Transmembrane helix</keyword>
<dbReference type="InterPro" id="IPR016174">
    <property type="entry name" value="Di-haem_cyt_TM"/>
</dbReference>
<comment type="subcellular location">
    <subcellularLocation>
        <location evidence="1">Cell membrane</location>
        <topology evidence="1">Multi-pass membrane protein</topology>
    </subcellularLocation>
</comment>
<accession>A0A1H6E555</accession>
<reference evidence="9 10" key="1">
    <citation type="submission" date="2016-10" db="EMBL/GenBank/DDBJ databases">
        <authorList>
            <person name="de Groot N.N."/>
        </authorList>
    </citation>
    <scope>NUCLEOTIDE SEQUENCE [LARGE SCALE GENOMIC DNA]</scope>
    <source>
        <strain evidence="9 10">CGMCC 4.2023</strain>
    </source>
</reference>
<feature type="region of interest" description="Disordered" evidence="6">
    <location>
        <begin position="227"/>
        <end position="258"/>
    </location>
</feature>
<dbReference type="PANTHER" id="PTHR30074:SF6">
    <property type="entry name" value="FORMATE DEHYDROGENASE GAMMA SUBUNIT"/>
    <property type="match status" value="1"/>
</dbReference>
<dbReference type="Proteomes" id="UP000236754">
    <property type="component" value="Unassembled WGS sequence"/>
</dbReference>
<dbReference type="EMBL" id="FNVU01000025">
    <property type="protein sequence ID" value="SEG92015.1"/>
    <property type="molecule type" value="Genomic_DNA"/>
</dbReference>
<dbReference type="AlphaFoldDB" id="A0A1H6E555"/>
<feature type="transmembrane region" description="Helical" evidence="7">
    <location>
        <begin position="67"/>
        <end position="87"/>
    </location>
</feature>
<keyword evidence="5 7" id="KW-0472">Membrane</keyword>
<keyword evidence="10" id="KW-1185">Reference proteome</keyword>
<feature type="transmembrane region" description="Helical" evidence="7">
    <location>
        <begin position="134"/>
        <end position="155"/>
    </location>
</feature>
<dbReference type="GO" id="GO:0009326">
    <property type="term" value="C:formate dehydrogenase complex"/>
    <property type="evidence" value="ECO:0007669"/>
    <property type="project" value="TreeGrafter"/>
</dbReference>
<dbReference type="InterPro" id="IPR051817">
    <property type="entry name" value="FDH_cytochrome_b556_subunit"/>
</dbReference>
<dbReference type="GO" id="GO:0022904">
    <property type="term" value="P:respiratory electron transport chain"/>
    <property type="evidence" value="ECO:0007669"/>
    <property type="project" value="InterPro"/>
</dbReference>
<evidence type="ECO:0000256" key="1">
    <source>
        <dbReference type="ARBA" id="ARBA00004651"/>
    </source>
</evidence>
<organism evidence="9 10">
    <name type="scientific">Actinacidiphila yanglinensis</name>
    <dbReference type="NCBI Taxonomy" id="310779"/>
    <lineage>
        <taxon>Bacteria</taxon>
        <taxon>Bacillati</taxon>
        <taxon>Actinomycetota</taxon>
        <taxon>Actinomycetes</taxon>
        <taxon>Kitasatosporales</taxon>
        <taxon>Streptomycetaceae</taxon>
        <taxon>Actinacidiphila</taxon>
    </lineage>
</organism>
<dbReference type="GO" id="GO:0005886">
    <property type="term" value="C:plasma membrane"/>
    <property type="evidence" value="ECO:0007669"/>
    <property type="project" value="UniProtKB-SubCell"/>
</dbReference>
<dbReference type="Pfam" id="PF01292">
    <property type="entry name" value="Ni_hydr_CYTB"/>
    <property type="match status" value="1"/>
</dbReference>
<dbReference type="GO" id="GO:0036397">
    <property type="term" value="F:formate dehydrogenase (quinone) activity"/>
    <property type="evidence" value="ECO:0007669"/>
    <property type="project" value="TreeGrafter"/>
</dbReference>
<feature type="transmembrane region" description="Helical" evidence="7">
    <location>
        <begin position="167"/>
        <end position="185"/>
    </location>
</feature>
<evidence type="ECO:0000256" key="4">
    <source>
        <dbReference type="ARBA" id="ARBA00022989"/>
    </source>
</evidence>
<dbReference type="PANTHER" id="PTHR30074">
    <property type="entry name" value="FORMATE DEHYDROGENASE, NITRATE-INDUCIBLE, CYTOCHROME B556 FDN SUBUNIT"/>
    <property type="match status" value="1"/>
</dbReference>
<keyword evidence="3 7" id="KW-0812">Transmembrane</keyword>
<dbReference type="InterPro" id="IPR011577">
    <property type="entry name" value="Cyt_b561_bac/Ni-Hgenase"/>
</dbReference>
<name>A0A1H6E555_9ACTN</name>
<feature type="transmembrane region" description="Helical" evidence="7">
    <location>
        <begin position="33"/>
        <end position="55"/>
    </location>
</feature>
<feature type="compositionally biased region" description="Pro residues" evidence="6">
    <location>
        <begin position="231"/>
        <end position="242"/>
    </location>
</feature>
<evidence type="ECO:0000256" key="6">
    <source>
        <dbReference type="SAM" id="MobiDB-lite"/>
    </source>
</evidence>
<gene>
    <name evidence="9" type="ORF">SAMN05216223_12514</name>
</gene>
<dbReference type="GO" id="GO:0015944">
    <property type="term" value="P:formate oxidation"/>
    <property type="evidence" value="ECO:0007669"/>
    <property type="project" value="TreeGrafter"/>
</dbReference>
<evidence type="ECO:0000259" key="8">
    <source>
        <dbReference type="Pfam" id="PF01292"/>
    </source>
</evidence>
<evidence type="ECO:0000313" key="10">
    <source>
        <dbReference type="Proteomes" id="UP000236754"/>
    </source>
</evidence>
<evidence type="ECO:0000256" key="7">
    <source>
        <dbReference type="SAM" id="Phobius"/>
    </source>
</evidence>
<keyword evidence="2" id="KW-1003">Cell membrane</keyword>
<evidence type="ECO:0000256" key="3">
    <source>
        <dbReference type="ARBA" id="ARBA00022692"/>
    </source>
</evidence>
<proteinExistence type="predicted"/>
<dbReference type="OrthoDB" id="3681708at2"/>
<evidence type="ECO:0000256" key="2">
    <source>
        <dbReference type="ARBA" id="ARBA00022475"/>
    </source>
</evidence>
<dbReference type="GO" id="GO:0009055">
    <property type="term" value="F:electron transfer activity"/>
    <property type="evidence" value="ECO:0007669"/>
    <property type="project" value="InterPro"/>
</dbReference>
<sequence length="258" mass="28452">MTSTAGSTEPTRTPAGRAEVPDRIRRFSRAERLVHRSTGLLMLLCVASAACLYLGPLAQLVGRRYLVVTVHEWSGIALPLPFLLGLLSPDFRADLRRLNRFAPYDRQWLRAARRRLNSVRDRPAGKFNAGQKIYAGWIAGAVLVMMFTGLLMWFMGLLPSISRTSAIFVHDFLAWALVGVLAGHVRKAYQDPGTAPGMRTGFVSRGWAKRHHPRWVDELDELARLDAPGAPAAPAPRPPSDPGAPGRRDTFGDAQPRA</sequence>
<dbReference type="GO" id="GO:0009061">
    <property type="term" value="P:anaerobic respiration"/>
    <property type="evidence" value="ECO:0007669"/>
    <property type="project" value="TreeGrafter"/>
</dbReference>
<evidence type="ECO:0000313" key="9">
    <source>
        <dbReference type="EMBL" id="SEG92015.1"/>
    </source>
</evidence>
<protein>
    <submittedName>
        <fullName evidence="9">Formate dehydrogenase subunit gamma</fullName>
    </submittedName>
</protein>
<dbReference type="Gene3D" id="1.20.950.20">
    <property type="entry name" value="Transmembrane di-heme cytochromes, Chain C"/>
    <property type="match status" value="1"/>
</dbReference>
<feature type="domain" description="Cytochrome b561 bacterial/Ni-hydrogenase" evidence="8">
    <location>
        <begin position="26"/>
        <end position="185"/>
    </location>
</feature>
<evidence type="ECO:0000256" key="5">
    <source>
        <dbReference type="ARBA" id="ARBA00023136"/>
    </source>
</evidence>